<comment type="subcellular location">
    <subcellularLocation>
        <location evidence="1">Membrane</location>
        <topology evidence="1">Multi-pass membrane protein</topology>
    </subcellularLocation>
</comment>
<dbReference type="SUPFAM" id="SSF81321">
    <property type="entry name" value="Family A G protein-coupled receptor-like"/>
    <property type="match status" value="1"/>
</dbReference>
<feature type="transmembrane region" description="Helical" evidence="11">
    <location>
        <begin position="35"/>
        <end position="59"/>
    </location>
</feature>
<accession>A0A1H7SYW1</accession>
<feature type="transmembrane region" description="Helical" evidence="11">
    <location>
        <begin position="170"/>
        <end position="187"/>
    </location>
</feature>
<evidence type="ECO:0000256" key="8">
    <source>
        <dbReference type="ARBA" id="ARBA00022991"/>
    </source>
</evidence>
<dbReference type="STRING" id="1855283.SAMN05216382_2618"/>
<keyword evidence="6" id="KW-0681">Retinal protein</keyword>
<evidence type="ECO:0000256" key="7">
    <source>
        <dbReference type="ARBA" id="ARBA00022989"/>
    </source>
</evidence>
<keyword evidence="8" id="KW-0157">Chromophore</keyword>
<dbReference type="GO" id="GO:0007602">
    <property type="term" value="P:phototransduction"/>
    <property type="evidence" value="ECO:0007669"/>
    <property type="project" value="UniProtKB-KW"/>
</dbReference>
<keyword evidence="10" id="KW-0675">Receptor</keyword>
<evidence type="ECO:0000256" key="1">
    <source>
        <dbReference type="ARBA" id="ARBA00004141"/>
    </source>
</evidence>
<feature type="transmembrane region" description="Helical" evidence="11">
    <location>
        <begin position="199"/>
        <end position="219"/>
    </location>
</feature>
<name>A0A1H7SYW1_9SPHN</name>
<dbReference type="InterPro" id="IPR018229">
    <property type="entry name" value="Rhodopsin_retinal_BS"/>
</dbReference>
<dbReference type="PANTHER" id="PTHR28286:SF2">
    <property type="entry name" value="BACTERIORHODOPSIN _OPSIN, NOPA (EUROFUNG)"/>
    <property type="match status" value="1"/>
</dbReference>
<keyword evidence="4" id="KW-0716">Sensory transduction</keyword>
<feature type="transmembrane region" description="Helical" evidence="11">
    <location>
        <begin position="130"/>
        <end position="149"/>
    </location>
</feature>
<evidence type="ECO:0000256" key="2">
    <source>
        <dbReference type="ARBA" id="ARBA00008130"/>
    </source>
</evidence>
<keyword evidence="9 11" id="KW-0472">Membrane</keyword>
<dbReference type="Pfam" id="PF01036">
    <property type="entry name" value="Bac_rhodopsin"/>
    <property type="match status" value="1"/>
</dbReference>
<feature type="transmembrane region" description="Helical" evidence="11">
    <location>
        <begin position="102"/>
        <end position="124"/>
    </location>
</feature>
<sequence>MDGTAFLIGFTILSLGSLAIYATGSKQPPSRHHTLLHASVPFIAATAYLAMAFGIGTLVKFDGTATYFARYADWSVTTPILLASLVLLAFHERGSTGEVGGYLTSIIVLDVLMILTGLISSLAAVPVIKWVWYLWSCVAFAGVLYLLWVPLRARAMERGPALGSAYLKNVGFLTVVWFLYPIVFLIGPEGLKIINDPTSVWAILIMDVVAKVVYAFYAANNVDKALRERGSDHGYEHGHEHGRVHA</sequence>
<dbReference type="PROSITE" id="PS00950">
    <property type="entry name" value="BACTERIAL_OPSIN_1"/>
    <property type="match status" value="1"/>
</dbReference>
<dbReference type="GO" id="GO:0009881">
    <property type="term" value="F:photoreceptor activity"/>
    <property type="evidence" value="ECO:0007669"/>
    <property type="project" value="UniProtKB-KW"/>
</dbReference>
<dbReference type="InterPro" id="IPR001425">
    <property type="entry name" value="Arc/bac/fun_rhodopsins"/>
</dbReference>
<evidence type="ECO:0000256" key="5">
    <source>
        <dbReference type="ARBA" id="ARBA00022692"/>
    </source>
</evidence>
<keyword evidence="5 11" id="KW-0812">Transmembrane</keyword>
<gene>
    <name evidence="12" type="ORF">SAMN05216382_2618</name>
</gene>
<keyword evidence="13" id="KW-1185">Reference proteome</keyword>
<evidence type="ECO:0000313" key="13">
    <source>
        <dbReference type="Proteomes" id="UP000199214"/>
    </source>
</evidence>
<organism evidence="12 13">
    <name type="scientific">Sphingomonas palmae</name>
    <dbReference type="NCBI Taxonomy" id="1855283"/>
    <lineage>
        <taxon>Bacteria</taxon>
        <taxon>Pseudomonadati</taxon>
        <taxon>Pseudomonadota</taxon>
        <taxon>Alphaproteobacteria</taxon>
        <taxon>Sphingomonadales</taxon>
        <taxon>Sphingomonadaceae</taxon>
        <taxon>Sphingomonas</taxon>
    </lineage>
</organism>
<evidence type="ECO:0000256" key="11">
    <source>
        <dbReference type="SAM" id="Phobius"/>
    </source>
</evidence>
<dbReference type="GO" id="GO:0005216">
    <property type="term" value="F:monoatomic ion channel activity"/>
    <property type="evidence" value="ECO:0007669"/>
    <property type="project" value="InterPro"/>
</dbReference>
<dbReference type="EMBL" id="FNZZ01000005">
    <property type="protein sequence ID" value="SEL77822.1"/>
    <property type="molecule type" value="Genomic_DNA"/>
</dbReference>
<evidence type="ECO:0000256" key="10">
    <source>
        <dbReference type="ARBA" id="ARBA00023170"/>
    </source>
</evidence>
<proteinExistence type="inferred from homology"/>
<dbReference type="GO" id="GO:0016020">
    <property type="term" value="C:membrane"/>
    <property type="evidence" value="ECO:0007669"/>
    <property type="project" value="UniProtKB-SubCell"/>
</dbReference>
<evidence type="ECO:0000256" key="3">
    <source>
        <dbReference type="ARBA" id="ARBA00022543"/>
    </source>
</evidence>
<dbReference type="PRINTS" id="PR00251">
    <property type="entry name" value="BACTRLOPSIN"/>
</dbReference>
<feature type="transmembrane region" description="Helical" evidence="11">
    <location>
        <begin position="6"/>
        <end position="23"/>
    </location>
</feature>
<protein>
    <submittedName>
        <fullName evidence="12">Bacteriorhodopsin</fullName>
    </submittedName>
</protein>
<keyword evidence="3" id="KW-0600">Photoreceptor protein</keyword>
<feature type="transmembrane region" description="Helical" evidence="11">
    <location>
        <begin position="71"/>
        <end position="90"/>
    </location>
</feature>
<dbReference type="AlphaFoldDB" id="A0A1H7SYW1"/>
<dbReference type="PANTHER" id="PTHR28286">
    <property type="match status" value="1"/>
</dbReference>
<comment type="similarity">
    <text evidence="2">Belongs to the archaeal/bacterial/fungal opsin family.</text>
</comment>
<dbReference type="RefSeq" id="WP_093007023.1">
    <property type="nucleotide sequence ID" value="NZ_FNZZ01000005.1"/>
</dbReference>
<evidence type="ECO:0000256" key="4">
    <source>
        <dbReference type="ARBA" id="ARBA00022606"/>
    </source>
</evidence>
<dbReference type="OrthoDB" id="70408at2"/>
<keyword evidence="7 11" id="KW-1133">Transmembrane helix</keyword>
<dbReference type="SMART" id="SM01021">
    <property type="entry name" value="Bac_rhodopsin"/>
    <property type="match status" value="1"/>
</dbReference>
<dbReference type="Proteomes" id="UP000199214">
    <property type="component" value="Unassembled WGS sequence"/>
</dbReference>
<evidence type="ECO:0000313" key="12">
    <source>
        <dbReference type="EMBL" id="SEL77822.1"/>
    </source>
</evidence>
<evidence type="ECO:0000256" key="6">
    <source>
        <dbReference type="ARBA" id="ARBA00022925"/>
    </source>
</evidence>
<evidence type="ECO:0000256" key="9">
    <source>
        <dbReference type="ARBA" id="ARBA00023136"/>
    </source>
</evidence>
<reference evidence="13" key="1">
    <citation type="submission" date="2016-10" db="EMBL/GenBank/DDBJ databases">
        <authorList>
            <person name="Varghese N."/>
            <person name="Submissions S."/>
        </authorList>
    </citation>
    <scope>NUCLEOTIDE SEQUENCE [LARGE SCALE GENOMIC DNA]</scope>
    <source>
        <strain evidence="13">JS21-1</strain>
    </source>
</reference>
<dbReference type="Gene3D" id="1.20.1070.10">
    <property type="entry name" value="Rhodopsin 7-helix transmembrane proteins"/>
    <property type="match status" value="1"/>
</dbReference>